<organism evidence="3 4">
    <name type="scientific">Luteococcus sanguinis</name>
    <dbReference type="NCBI Taxonomy" id="174038"/>
    <lineage>
        <taxon>Bacteria</taxon>
        <taxon>Bacillati</taxon>
        <taxon>Actinomycetota</taxon>
        <taxon>Actinomycetes</taxon>
        <taxon>Propionibacteriales</taxon>
        <taxon>Propionibacteriaceae</taxon>
        <taxon>Luteococcus</taxon>
    </lineage>
</organism>
<evidence type="ECO:0000256" key="1">
    <source>
        <dbReference type="SAM" id="SignalP"/>
    </source>
</evidence>
<name>A0ABW1X5V3_9ACTN</name>
<protein>
    <submittedName>
        <fullName evidence="3">Phosphodiester glycosidase family protein</fullName>
    </submittedName>
</protein>
<keyword evidence="3" id="KW-0378">Hydrolase</keyword>
<comment type="caution">
    <text evidence="3">The sequence shown here is derived from an EMBL/GenBank/DDBJ whole genome shotgun (WGS) entry which is preliminary data.</text>
</comment>
<feature type="domain" description="SPOR" evidence="2">
    <location>
        <begin position="84"/>
        <end position="169"/>
    </location>
</feature>
<dbReference type="EMBL" id="JBHSUA010000024">
    <property type="protein sequence ID" value="MFC6397915.1"/>
    <property type="molecule type" value="Genomic_DNA"/>
</dbReference>
<dbReference type="Proteomes" id="UP001596266">
    <property type="component" value="Unassembled WGS sequence"/>
</dbReference>
<dbReference type="InterPro" id="IPR036680">
    <property type="entry name" value="SPOR-like_sf"/>
</dbReference>
<evidence type="ECO:0000259" key="2">
    <source>
        <dbReference type="PROSITE" id="PS51724"/>
    </source>
</evidence>
<proteinExistence type="predicted"/>
<reference evidence="4" key="1">
    <citation type="journal article" date="2019" name="Int. J. Syst. Evol. Microbiol.">
        <title>The Global Catalogue of Microorganisms (GCM) 10K type strain sequencing project: providing services to taxonomists for standard genome sequencing and annotation.</title>
        <authorList>
            <consortium name="The Broad Institute Genomics Platform"/>
            <consortium name="The Broad Institute Genome Sequencing Center for Infectious Disease"/>
            <person name="Wu L."/>
            <person name="Ma J."/>
        </authorList>
    </citation>
    <scope>NUCLEOTIDE SEQUENCE [LARGE SCALE GENOMIC DNA]</scope>
    <source>
        <strain evidence="4">CGMCC 1.15277</strain>
    </source>
</reference>
<dbReference type="GO" id="GO:0016798">
    <property type="term" value="F:hydrolase activity, acting on glycosyl bonds"/>
    <property type="evidence" value="ECO:0007669"/>
    <property type="project" value="UniProtKB-KW"/>
</dbReference>
<evidence type="ECO:0000313" key="4">
    <source>
        <dbReference type="Proteomes" id="UP001596266"/>
    </source>
</evidence>
<sequence length="540" mass="55461">MTTPLITTHAPRPTARVAAAAALAGALFVPVAASSDAAPATQPTPAMTLAISSSTTEQLAPGVTHRSLMVGDRATTSEWVVQLTLPSGSAGVASSAVSTKAIADQAVADLAAHGLTGYAEEVITRPLADMAGSLGYRVRLGGFATQAEATAVQKQVVAAGYPAGTWYRAWDGDNGNALSGANPLSVHVLTVDPRRFRGEIDATYGADLVGGETVSTLAQGALAGINAGFFVFKADGDVAGDPAGAGAYDGKILSETVGDRPALVIDGDTGRASVQRLTWVGRITSARDSLTLDGINRTPGKIRNCGGLGDDPTDLPLHDVTCHDADELVLVTPENGATTPAGEGVEVVLDAKGRIVAVHETRGTALKAGQVSIQGTGDRADALRRFARRAGHGTPNKIKITNQYRDERGRRLRLDGDTQVVNGGPMLLLRRGRQVTARRDGMVQPASPGFFYGWVHQRNPRTIAGVDAQGRLVLATADGRITGSAGLSIAESADLAQALGMVDALNLDGGGSTEMVVNGAVANTPSGGAERPVGDAIVIR</sequence>
<dbReference type="RefSeq" id="WP_343886868.1">
    <property type="nucleotide sequence ID" value="NZ_BAAAKI010000025.1"/>
</dbReference>
<dbReference type="PROSITE" id="PS51724">
    <property type="entry name" value="SPOR"/>
    <property type="match status" value="1"/>
</dbReference>
<dbReference type="Pfam" id="PF05036">
    <property type="entry name" value="SPOR"/>
    <property type="match status" value="1"/>
</dbReference>
<dbReference type="PANTHER" id="PTHR40446:SF2">
    <property type="entry name" value="N-ACETYLGLUCOSAMINE-1-PHOSPHODIESTER ALPHA-N-ACETYLGLUCOSAMINIDASE"/>
    <property type="match status" value="1"/>
</dbReference>
<keyword evidence="3" id="KW-0326">Glycosidase</keyword>
<keyword evidence="4" id="KW-1185">Reference proteome</keyword>
<accession>A0ABW1X5V3</accession>
<dbReference type="Gene3D" id="3.30.70.1070">
    <property type="entry name" value="Sporulation related repeat"/>
    <property type="match status" value="1"/>
</dbReference>
<dbReference type="Pfam" id="PF09992">
    <property type="entry name" value="NAGPA"/>
    <property type="match status" value="1"/>
</dbReference>
<gene>
    <name evidence="3" type="ORF">ACFP57_13110</name>
</gene>
<dbReference type="SUPFAM" id="SSF110997">
    <property type="entry name" value="Sporulation related repeat"/>
    <property type="match status" value="1"/>
</dbReference>
<dbReference type="InterPro" id="IPR007730">
    <property type="entry name" value="SPOR-like_dom"/>
</dbReference>
<dbReference type="InterPro" id="IPR018711">
    <property type="entry name" value="NAGPA"/>
</dbReference>
<dbReference type="PANTHER" id="PTHR40446">
    <property type="entry name" value="N-ACETYLGLUCOSAMINE-1-PHOSPHODIESTER ALPHA-N-ACETYLGLUCOSAMINIDASE"/>
    <property type="match status" value="1"/>
</dbReference>
<feature type="signal peptide" evidence="1">
    <location>
        <begin position="1"/>
        <end position="33"/>
    </location>
</feature>
<keyword evidence="1" id="KW-0732">Signal</keyword>
<evidence type="ECO:0000313" key="3">
    <source>
        <dbReference type="EMBL" id="MFC6397915.1"/>
    </source>
</evidence>
<feature type="chain" id="PRO_5045063587" evidence="1">
    <location>
        <begin position="34"/>
        <end position="540"/>
    </location>
</feature>